<dbReference type="OrthoDB" id="5215637at2759"/>
<accession>S8AST3</accession>
<dbReference type="EMBL" id="AQGS01000002">
    <property type="protein sequence ID" value="EPS45929.1"/>
    <property type="molecule type" value="Genomic_DNA"/>
</dbReference>
<dbReference type="HOGENOM" id="CLU_1041965_0_0_1"/>
<evidence type="ECO:0000313" key="3">
    <source>
        <dbReference type="EMBL" id="EPS45929.1"/>
    </source>
</evidence>
<feature type="region of interest" description="Disordered" evidence="1">
    <location>
        <begin position="157"/>
        <end position="182"/>
    </location>
</feature>
<sequence>MCCGPGTGCLGNGICHSGTYVDGYWVNTYSRGSCTDQSWQDSVCIRECLDGGLAGAWGPLIPCIDDVDEYYCYYPEGDNSGNDCASRDDVFSVSGGNSVATIIGVPGPTTITRISTYTSTVRETRTIFSTITSTVVDESTVFVTLGPGGGSFSTLATSTRGPCGTGAASSPTGVSKSSTESKTTPGVMGAAVGASLGAVILSLSTYIAYLRKKRREAERMIPGQPMWQVGPSGPANPASIVPLPPTLPGFAMHSVPIPPPPPPPVAPPPRYQSGALTSLTRP</sequence>
<dbReference type="OMA" id="CHSYANT"/>
<dbReference type="Proteomes" id="UP000015100">
    <property type="component" value="Unassembled WGS sequence"/>
</dbReference>
<keyword evidence="2" id="KW-1133">Transmembrane helix</keyword>
<feature type="compositionally biased region" description="Polar residues" evidence="1">
    <location>
        <begin position="167"/>
        <end position="182"/>
    </location>
</feature>
<name>S8AST3_DACHA</name>
<evidence type="ECO:0000256" key="1">
    <source>
        <dbReference type="SAM" id="MobiDB-lite"/>
    </source>
</evidence>
<proteinExistence type="predicted"/>
<keyword evidence="2" id="KW-0472">Membrane</keyword>
<dbReference type="AlphaFoldDB" id="S8AST3"/>
<protein>
    <recommendedName>
        <fullName evidence="5">Mid2 domain-containing protein</fullName>
    </recommendedName>
</protein>
<feature type="transmembrane region" description="Helical" evidence="2">
    <location>
        <begin position="187"/>
        <end position="210"/>
    </location>
</feature>
<reference evidence="3 4" key="1">
    <citation type="journal article" date="2013" name="PLoS Genet.">
        <title>Genomic mechanisms accounting for the adaptation to parasitism in nematode-trapping fungi.</title>
        <authorList>
            <person name="Meerupati T."/>
            <person name="Andersson K.M."/>
            <person name="Friman E."/>
            <person name="Kumar D."/>
            <person name="Tunlid A."/>
            <person name="Ahren D."/>
        </authorList>
    </citation>
    <scope>NUCLEOTIDE SEQUENCE [LARGE SCALE GENOMIC DNA]</scope>
    <source>
        <strain evidence="3 4">CBS 200.50</strain>
    </source>
</reference>
<keyword evidence="4" id="KW-1185">Reference proteome</keyword>
<evidence type="ECO:0000256" key="2">
    <source>
        <dbReference type="SAM" id="Phobius"/>
    </source>
</evidence>
<feature type="region of interest" description="Disordered" evidence="1">
    <location>
        <begin position="253"/>
        <end position="282"/>
    </location>
</feature>
<feature type="compositionally biased region" description="Pro residues" evidence="1">
    <location>
        <begin position="256"/>
        <end position="270"/>
    </location>
</feature>
<organism evidence="3 4">
    <name type="scientific">Dactylellina haptotyla (strain CBS 200.50)</name>
    <name type="common">Nematode-trapping fungus</name>
    <name type="synonym">Monacrosporium haptotylum</name>
    <dbReference type="NCBI Taxonomy" id="1284197"/>
    <lineage>
        <taxon>Eukaryota</taxon>
        <taxon>Fungi</taxon>
        <taxon>Dikarya</taxon>
        <taxon>Ascomycota</taxon>
        <taxon>Pezizomycotina</taxon>
        <taxon>Orbiliomycetes</taxon>
        <taxon>Orbiliales</taxon>
        <taxon>Orbiliaceae</taxon>
        <taxon>Dactylellina</taxon>
    </lineage>
</organism>
<evidence type="ECO:0008006" key="5">
    <source>
        <dbReference type="Google" id="ProtNLM"/>
    </source>
</evidence>
<reference evidence="4" key="2">
    <citation type="submission" date="2013-04" db="EMBL/GenBank/DDBJ databases">
        <title>Genomic mechanisms accounting for the adaptation to parasitism in nematode-trapping fungi.</title>
        <authorList>
            <person name="Ahren D.G."/>
        </authorList>
    </citation>
    <scope>NUCLEOTIDE SEQUENCE [LARGE SCALE GENOMIC DNA]</scope>
    <source>
        <strain evidence="4">CBS 200.50</strain>
    </source>
</reference>
<comment type="caution">
    <text evidence="3">The sequence shown here is derived from an EMBL/GenBank/DDBJ whole genome shotgun (WGS) entry which is preliminary data.</text>
</comment>
<evidence type="ECO:0000313" key="4">
    <source>
        <dbReference type="Proteomes" id="UP000015100"/>
    </source>
</evidence>
<gene>
    <name evidence="3" type="ORF">H072_77</name>
</gene>
<keyword evidence="2" id="KW-0812">Transmembrane</keyword>